<comment type="caution">
    <text evidence="1">The sequence shown here is derived from an EMBL/GenBank/DDBJ whole genome shotgun (WGS) entry which is preliminary data.</text>
</comment>
<evidence type="ECO:0000313" key="1">
    <source>
        <dbReference type="EMBL" id="KAG5441234.1"/>
    </source>
</evidence>
<name>A0A419QF35_CLOSI</name>
<dbReference type="Proteomes" id="UP000286415">
    <property type="component" value="Unassembled WGS sequence"/>
</dbReference>
<sequence length="319" mass="34812">MSPCGPRPSELQLPLPPNGPLEWQMVVAPRKMAGYEARITLNESHLSCLVIVPTTGPPISFSGSIWNKQDGLRALSSSTTVGFIFETRELDDICVSENFGFPTLITRMPSILSGLHETHEIRAFVGRDRTSVSSSLLAKRLIRIFSQGIILGYLTLSYVFAFSPPLVLRHEKRTQTSGGAGNCRSAVTRGAAIWAIIRLFDVDVGVCVTALSEYVKPMGISRTPNSKGLAVNPGGYLHIIIIMDNMDSLIPRCCTAMIYMKLRLASTAPKRFVISPISLCHVKGWPPLCLRHPELDMESSILYAIHGLTNVASGAGHIL</sequence>
<reference evidence="1 2" key="2">
    <citation type="journal article" date="2021" name="Genomics">
        <title>High-quality reference genome for Clonorchis sinensis.</title>
        <authorList>
            <person name="Young N.D."/>
            <person name="Stroehlein A.J."/>
            <person name="Kinkar L."/>
            <person name="Wang T."/>
            <person name="Sohn W.M."/>
            <person name="Chang B.C.H."/>
            <person name="Kaur P."/>
            <person name="Weisz D."/>
            <person name="Dudchenko O."/>
            <person name="Aiden E.L."/>
            <person name="Korhonen P.K."/>
            <person name="Gasser R.B."/>
        </authorList>
    </citation>
    <scope>NUCLEOTIDE SEQUENCE [LARGE SCALE GENOMIC DNA]</scope>
    <source>
        <strain evidence="1">Cs-k2</strain>
    </source>
</reference>
<protein>
    <submittedName>
        <fullName evidence="1">Uncharacterized protein</fullName>
    </submittedName>
</protein>
<evidence type="ECO:0000313" key="2">
    <source>
        <dbReference type="Proteomes" id="UP000286415"/>
    </source>
</evidence>
<dbReference type="AlphaFoldDB" id="A0A419QF35"/>
<accession>A0A419QF35</accession>
<dbReference type="EMBL" id="NIRI02000077">
    <property type="protein sequence ID" value="KAG5441234.1"/>
    <property type="molecule type" value="Genomic_DNA"/>
</dbReference>
<dbReference type="InParanoid" id="A0A419QF35"/>
<organism evidence="1 2">
    <name type="scientific">Clonorchis sinensis</name>
    <name type="common">Chinese liver fluke</name>
    <dbReference type="NCBI Taxonomy" id="79923"/>
    <lineage>
        <taxon>Eukaryota</taxon>
        <taxon>Metazoa</taxon>
        <taxon>Spiralia</taxon>
        <taxon>Lophotrochozoa</taxon>
        <taxon>Platyhelminthes</taxon>
        <taxon>Trematoda</taxon>
        <taxon>Digenea</taxon>
        <taxon>Opisthorchiida</taxon>
        <taxon>Opisthorchiata</taxon>
        <taxon>Opisthorchiidae</taxon>
        <taxon>Clonorchis</taxon>
    </lineage>
</organism>
<keyword evidence="2" id="KW-1185">Reference proteome</keyword>
<gene>
    <name evidence="1" type="ORF">CSKR_102448</name>
</gene>
<proteinExistence type="predicted"/>
<reference evidence="1 2" key="1">
    <citation type="journal article" date="2018" name="Biotechnol. Adv.">
        <title>Improved genomic resources and new bioinformatic workflow for the carcinogenic parasite Clonorchis sinensis: Biotechnological implications.</title>
        <authorList>
            <person name="Wang D."/>
            <person name="Korhonen P.K."/>
            <person name="Gasser R.B."/>
            <person name="Young N.D."/>
        </authorList>
    </citation>
    <scope>NUCLEOTIDE SEQUENCE [LARGE SCALE GENOMIC DNA]</scope>
    <source>
        <strain evidence="1">Cs-k2</strain>
    </source>
</reference>